<dbReference type="EMBL" id="JACRYT010000003">
    <property type="protein sequence ID" value="MBC6679260.1"/>
    <property type="molecule type" value="Genomic_DNA"/>
</dbReference>
<sequence length="72" mass="8035">MGAILDRFGTDVIIQKTDREHFRIRQEVAVSGQFFGWLVGLGAGVRIVSPQNVVDAMEHRLEEILGRSESPV</sequence>
<reference evidence="2" key="1">
    <citation type="submission" date="2020-08" db="EMBL/GenBank/DDBJ databases">
        <title>Genome public.</title>
        <authorList>
            <person name="Liu C."/>
            <person name="Sun Q."/>
        </authorList>
    </citation>
    <scope>NUCLEOTIDE SEQUENCE</scope>
    <source>
        <strain evidence="2">BX12</strain>
    </source>
</reference>
<dbReference type="InterPro" id="IPR057727">
    <property type="entry name" value="WCX_dom"/>
</dbReference>
<evidence type="ECO:0000313" key="3">
    <source>
        <dbReference type="Proteomes" id="UP000602647"/>
    </source>
</evidence>
<name>A0A923NJW6_9FIRM</name>
<dbReference type="Proteomes" id="UP000602647">
    <property type="component" value="Unassembled WGS sequence"/>
</dbReference>
<evidence type="ECO:0000259" key="1">
    <source>
        <dbReference type="Pfam" id="PF25583"/>
    </source>
</evidence>
<gene>
    <name evidence="2" type="ORF">H9L42_05390</name>
</gene>
<keyword evidence="3" id="KW-1185">Reference proteome</keyword>
<evidence type="ECO:0000313" key="2">
    <source>
        <dbReference type="EMBL" id="MBC6679260.1"/>
    </source>
</evidence>
<protein>
    <submittedName>
        <fullName evidence="2">WYL domain-containing protein</fullName>
    </submittedName>
</protein>
<proteinExistence type="predicted"/>
<dbReference type="AlphaFoldDB" id="A0A923NJW6"/>
<organism evidence="2 3">
    <name type="scientific">Zhenpiania hominis</name>
    <dbReference type="NCBI Taxonomy" id="2763644"/>
    <lineage>
        <taxon>Bacteria</taxon>
        <taxon>Bacillati</taxon>
        <taxon>Bacillota</taxon>
        <taxon>Clostridia</taxon>
        <taxon>Peptostreptococcales</taxon>
        <taxon>Anaerovoracaceae</taxon>
        <taxon>Zhenpiania</taxon>
    </lineage>
</organism>
<comment type="caution">
    <text evidence="2">The sequence shown here is derived from an EMBL/GenBank/DDBJ whole genome shotgun (WGS) entry which is preliminary data.</text>
</comment>
<dbReference type="Pfam" id="PF25583">
    <property type="entry name" value="WCX"/>
    <property type="match status" value="1"/>
</dbReference>
<accession>A0A923NJW6</accession>
<feature type="domain" description="WCX" evidence="1">
    <location>
        <begin position="6"/>
        <end position="65"/>
    </location>
</feature>